<feature type="transmembrane region" description="Helical" evidence="8">
    <location>
        <begin position="170"/>
        <end position="193"/>
    </location>
</feature>
<feature type="transmembrane region" description="Helical" evidence="8">
    <location>
        <begin position="129"/>
        <end position="149"/>
    </location>
</feature>
<evidence type="ECO:0000256" key="3">
    <source>
        <dbReference type="ARBA" id="ARBA00022475"/>
    </source>
</evidence>
<evidence type="ECO:0000259" key="9">
    <source>
        <dbReference type="PROSITE" id="PS50850"/>
    </source>
</evidence>
<dbReference type="PROSITE" id="PS00216">
    <property type="entry name" value="SUGAR_TRANSPORT_1"/>
    <property type="match status" value="1"/>
</dbReference>
<dbReference type="Gene3D" id="1.20.1250.20">
    <property type="entry name" value="MFS general substrate transporter like domains"/>
    <property type="match status" value="2"/>
</dbReference>
<proteinExistence type="predicted"/>
<dbReference type="AlphaFoldDB" id="U2R178"/>
<feature type="transmembrane region" description="Helical" evidence="8">
    <location>
        <begin position="340"/>
        <end position="360"/>
    </location>
</feature>
<dbReference type="PANTHER" id="PTHR43045">
    <property type="entry name" value="SHIKIMATE TRANSPORTER"/>
    <property type="match status" value="1"/>
</dbReference>
<gene>
    <name evidence="10" type="ORF">HMPREF0682_2376</name>
</gene>
<comment type="caution">
    <text evidence="10">The sequence shown here is derived from an EMBL/GenBank/DDBJ whole genome shotgun (WGS) entry which is preliminary data.</text>
</comment>
<name>U2R178_9ACTN</name>
<dbReference type="CDD" id="cd17369">
    <property type="entry name" value="MFS_ShiA_like"/>
    <property type="match status" value="1"/>
</dbReference>
<feature type="transmembrane region" description="Helical" evidence="8">
    <location>
        <begin position="274"/>
        <end position="296"/>
    </location>
</feature>
<keyword evidence="3" id="KW-1003">Cell membrane</keyword>
<dbReference type="PROSITE" id="PS50850">
    <property type="entry name" value="MFS"/>
    <property type="match status" value="1"/>
</dbReference>
<dbReference type="GeneID" id="95360099"/>
<keyword evidence="2" id="KW-0813">Transport</keyword>
<feature type="transmembrane region" description="Helical" evidence="8">
    <location>
        <begin position="409"/>
        <end position="427"/>
    </location>
</feature>
<feature type="transmembrane region" description="Helical" evidence="8">
    <location>
        <begin position="433"/>
        <end position="454"/>
    </location>
</feature>
<keyword evidence="6 8" id="KW-0472">Membrane</keyword>
<dbReference type="PANTHER" id="PTHR43045:SF4">
    <property type="entry name" value="TRANSPORTER YDFJ-RELATED"/>
    <property type="match status" value="1"/>
</dbReference>
<evidence type="ECO:0000256" key="1">
    <source>
        <dbReference type="ARBA" id="ARBA00004651"/>
    </source>
</evidence>
<dbReference type="Proteomes" id="UP000017052">
    <property type="component" value="Unassembled WGS sequence"/>
</dbReference>
<dbReference type="GO" id="GO:0005886">
    <property type="term" value="C:plasma membrane"/>
    <property type="evidence" value="ECO:0007669"/>
    <property type="project" value="UniProtKB-SubCell"/>
</dbReference>
<dbReference type="InterPro" id="IPR005829">
    <property type="entry name" value="Sugar_transporter_CS"/>
</dbReference>
<dbReference type="EMBL" id="ACVN02000031">
    <property type="protein sequence ID" value="ERK62274.1"/>
    <property type="molecule type" value="Genomic_DNA"/>
</dbReference>
<dbReference type="GO" id="GO:0022857">
    <property type="term" value="F:transmembrane transporter activity"/>
    <property type="evidence" value="ECO:0007669"/>
    <property type="project" value="InterPro"/>
</dbReference>
<keyword evidence="5 8" id="KW-1133">Transmembrane helix</keyword>
<reference evidence="10" key="1">
    <citation type="submission" date="2013-08" db="EMBL/GenBank/DDBJ databases">
        <authorList>
            <person name="Durkin A.S."/>
            <person name="Haft D.R."/>
            <person name="McCorrison J."/>
            <person name="Torralba M."/>
            <person name="Gillis M."/>
            <person name="Haft D.H."/>
            <person name="Methe B."/>
            <person name="Sutton G."/>
            <person name="Nelson K.E."/>
        </authorList>
    </citation>
    <scope>NUCLEOTIDE SEQUENCE [LARGE SCALE GENOMIC DNA]</scope>
    <source>
        <strain evidence="10">F0233</strain>
    </source>
</reference>
<feature type="domain" description="Major facilitator superfamily (MFS) profile" evidence="9">
    <location>
        <begin position="32"/>
        <end position="458"/>
    </location>
</feature>
<dbReference type="InterPro" id="IPR020846">
    <property type="entry name" value="MFS_dom"/>
</dbReference>
<feature type="transmembrane region" description="Helical" evidence="8">
    <location>
        <begin position="69"/>
        <end position="93"/>
    </location>
</feature>
<evidence type="ECO:0000256" key="6">
    <source>
        <dbReference type="ARBA" id="ARBA00023136"/>
    </source>
</evidence>
<feature type="transmembrane region" description="Helical" evidence="8">
    <location>
        <begin position="205"/>
        <end position="224"/>
    </location>
</feature>
<keyword evidence="11" id="KW-1185">Reference proteome</keyword>
<dbReference type="Pfam" id="PF07690">
    <property type="entry name" value="MFS_1"/>
    <property type="match status" value="1"/>
</dbReference>
<feature type="region of interest" description="Disordered" evidence="7">
    <location>
        <begin position="482"/>
        <end position="501"/>
    </location>
</feature>
<comment type="subcellular location">
    <subcellularLocation>
        <location evidence="1">Cell membrane</location>
        <topology evidence="1">Multi-pass membrane protein</topology>
    </subcellularLocation>
</comment>
<evidence type="ECO:0000256" key="4">
    <source>
        <dbReference type="ARBA" id="ARBA00022692"/>
    </source>
</evidence>
<evidence type="ECO:0000313" key="11">
    <source>
        <dbReference type="Proteomes" id="UP000017052"/>
    </source>
</evidence>
<feature type="transmembrane region" description="Helical" evidence="8">
    <location>
        <begin position="366"/>
        <end position="388"/>
    </location>
</feature>
<organism evidence="10 11">
    <name type="scientific">Propionibacterium acidifaciens F0233</name>
    <dbReference type="NCBI Taxonomy" id="553198"/>
    <lineage>
        <taxon>Bacteria</taxon>
        <taxon>Bacillati</taxon>
        <taxon>Actinomycetota</taxon>
        <taxon>Actinomycetes</taxon>
        <taxon>Propionibacteriales</taxon>
        <taxon>Propionibacteriaceae</taxon>
        <taxon>Propionibacterium</taxon>
    </lineage>
</organism>
<evidence type="ECO:0000313" key="10">
    <source>
        <dbReference type="EMBL" id="ERK62274.1"/>
    </source>
</evidence>
<dbReference type="InterPro" id="IPR036259">
    <property type="entry name" value="MFS_trans_sf"/>
</dbReference>
<dbReference type="InterPro" id="IPR011701">
    <property type="entry name" value="MFS"/>
</dbReference>
<evidence type="ECO:0000256" key="8">
    <source>
        <dbReference type="SAM" id="Phobius"/>
    </source>
</evidence>
<dbReference type="SUPFAM" id="SSF103473">
    <property type="entry name" value="MFS general substrate transporter"/>
    <property type="match status" value="1"/>
</dbReference>
<dbReference type="RefSeq" id="WP_021796339.1">
    <property type="nucleotide sequence ID" value="NZ_ACVN02000031.1"/>
</dbReference>
<protein>
    <submittedName>
        <fullName evidence="10">Transporter, major facilitator family protein</fullName>
    </submittedName>
</protein>
<feature type="transmembrane region" description="Helical" evidence="8">
    <location>
        <begin position="105"/>
        <end position="123"/>
    </location>
</feature>
<keyword evidence="4 8" id="KW-0812">Transmembrane</keyword>
<dbReference type="OrthoDB" id="9066401at2"/>
<accession>U2R178</accession>
<sequence>MSNEEKQRRRVTTVRSANGVVVERTVSDLARAAVSGWLGTALEFMDFQLYSLAAALVFNHIFFANENAAMAVVAAMATYGVGYLSRPLGAWFFGRLGDRTGRTKVLYYTIALMGVSTTLIGALPTYAQVGILAPILLVALRLLQGFGAGAEIAGSSVMLTEYAPSHRRGLVGSLVALGTNSGTLLASAIWGVLVDAMFDETLLSWGWRVPFLGSVVILLFAVWIRRSLKESPVFEARADVKDGVAVSRSELREIIAEGGADEVRSPGRRKGRGFVAAFFLRLGQAGNSGMIQTYLVSYITAVLLMSKSVGTSVVIVSSLVGFATVPLVGWLSDIFGRKTMYILMASIAIVLAFPMMYVLSGRTVPAVFAGYIIMHQTSVLAMASLENLTMSEIFGARNRYTQLALAKELAAILGTGAGPVIASAWVAAATGSWLPIAIMLVFFSVCSLSAAIGMPEVAGRDLTLLTDCRRGESEIGPFARHERAALGADGTQDEPAPSPTA</sequence>
<evidence type="ECO:0000256" key="7">
    <source>
        <dbReference type="SAM" id="MobiDB-lite"/>
    </source>
</evidence>
<feature type="transmembrane region" description="Helical" evidence="8">
    <location>
        <begin position="308"/>
        <end position="328"/>
    </location>
</feature>
<evidence type="ECO:0000256" key="2">
    <source>
        <dbReference type="ARBA" id="ARBA00022448"/>
    </source>
</evidence>
<evidence type="ECO:0000256" key="5">
    <source>
        <dbReference type="ARBA" id="ARBA00022989"/>
    </source>
</evidence>